<reference evidence="1 2" key="1">
    <citation type="journal article" date="2015" name="Genome Announc.">
        <title>Genome Sequences of Oblitimonas alkaliphila gen. nov. sp. nov. (Proposed), a Novel Bacterium of the Pseudomonadaceae Family.</title>
        <authorList>
            <person name="Lauer A.C."/>
            <person name="Nicholson A.C."/>
            <person name="Humrighouse B.W."/>
            <person name="Emery B."/>
            <person name="Drobish A."/>
            <person name="Juieng P."/>
            <person name="Loparev V."/>
            <person name="McQuiston J.R."/>
        </authorList>
    </citation>
    <scope>NUCLEOTIDE SEQUENCE [LARGE SCALE GENOMIC DNA]</scope>
    <source>
        <strain evidence="1 2">E5571</strain>
    </source>
</reference>
<evidence type="ECO:0000313" key="1">
    <source>
        <dbReference type="EMBL" id="AKX59033.1"/>
    </source>
</evidence>
<gene>
    <name evidence="1" type="ORF">AKN88_03065</name>
</gene>
<dbReference type="Gene3D" id="1.10.8.1050">
    <property type="entry name" value="Antitoxin VbhA-like"/>
    <property type="match status" value="1"/>
</dbReference>
<dbReference type="InterPro" id="IPR043038">
    <property type="entry name" value="VbhA_sf"/>
</dbReference>
<dbReference type="STRING" id="1697053.AKN87_05070"/>
<dbReference type="RefSeq" id="WP_053100033.1">
    <property type="nucleotide sequence ID" value="NZ_CP012358.1"/>
</dbReference>
<dbReference type="GeneID" id="93983636"/>
<evidence type="ECO:0008006" key="3">
    <source>
        <dbReference type="Google" id="ProtNLM"/>
    </source>
</evidence>
<dbReference type="InterPro" id="IPR033788">
    <property type="entry name" value="VbhA-like"/>
</dbReference>
<organism evidence="1 2">
    <name type="scientific">Thiopseudomonas alkaliphila</name>
    <dbReference type="NCBI Taxonomy" id="1697053"/>
    <lineage>
        <taxon>Bacteria</taxon>
        <taxon>Pseudomonadati</taxon>
        <taxon>Pseudomonadota</taxon>
        <taxon>Gammaproteobacteria</taxon>
        <taxon>Pseudomonadales</taxon>
        <taxon>Pseudomonadaceae</taxon>
        <taxon>Thiopseudomonas</taxon>
    </lineage>
</organism>
<dbReference type="CDD" id="cd11586">
    <property type="entry name" value="VbhA_like"/>
    <property type="match status" value="1"/>
</dbReference>
<dbReference type="AlphaFoldDB" id="A0A0K1XCW4"/>
<accession>A0A0K1XCW4</accession>
<dbReference type="Proteomes" id="UP000063953">
    <property type="component" value="Chromosome"/>
</dbReference>
<dbReference type="EMBL" id="CP012365">
    <property type="protein sequence ID" value="AKX59033.1"/>
    <property type="molecule type" value="Genomic_DNA"/>
</dbReference>
<name>A0A0K1XCW4_9GAMM</name>
<keyword evidence="2" id="KW-1185">Reference proteome</keyword>
<protein>
    <recommendedName>
        <fullName evidence="3">Antitoxin VbhA domain-containing protein</fullName>
    </recommendedName>
</protein>
<proteinExistence type="predicted"/>
<dbReference type="KEGG" id="pbb:AKN87_05070"/>
<sequence>MSVLSEQEAVFKVNQAIGSMAIEGIVLTAKQQQAMLRIVQGQVSAASLRAKWLAKYSQLKS</sequence>
<evidence type="ECO:0000313" key="2">
    <source>
        <dbReference type="Proteomes" id="UP000063953"/>
    </source>
</evidence>